<feature type="active site" evidence="3">
    <location>
        <position position="138"/>
    </location>
</feature>
<dbReference type="Gene3D" id="3.90.730.10">
    <property type="entry name" value="Ribonuclease T2-like"/>
    <property type="match status" value="1"/>
</dbReference>
<dbReference type="GO" id="GO:0033897">
    <property type="term" value="F:ribonuclease T2 activity"/>
    <property type="evidence" value="ECO:0007669"/>
    <property type="project" value="InterPro"/>
</dbReference>
<accession>A0A7S0RVF5</accession>
<protein>
    <submittedName>
        <fullName evidence="6">Uncharacterized protein</fullName>
    </submittedName>
</protein>
<dbReference type="PANTHER" id="PTHR11240">
    <property type="entry name" value="RIBONUCLEASE T2"/>
    <property type="match status" value="1"/>
</dbReference>
<dbReference type="EMBL" id="HBFA01036049">
    <property type="protein sequence ID" value="CAD8687214.1"/>
    <property type="molecule type" value="Transcribed_RNA"/>
</dbReference>
<dbReference type="CDD" id="cd01061">
    <property type="entry name" value="RNase_T2_euk"/>
    <property type="match status" value="1"/>
</dbReference>
<feature type="active site" evidence="3">
    <location>
        <position position="134"/>
    </location>
</feature>
<evidence type="ECO:0000256" key="4">
    <source>
        <dbReference type="RuleBase" id="RU004328"/>
    </source>
</evidence>
<dbReference type="InterPro" id="IPR036430">
    <property type="entry name" value="RNase_T2-like_sf"/>
</dbReference>
<keyword evidence="2" id="KW-1015">Disulfide bond</keyword>
<keyword evidence="5" id="KW-0732">Signal</keyword>
<dbReference type="SUPFAM" id="SSF55895">
    <property type="entry name" value="Ribonuclease Rh-like"/>
    <property type="match status" value="1"/>
</dbReference>
<feature type="signal peptide" evidence="5">
    <location>
        <begin position="1"/>
        <end position="19"/>
    </location>
</feature>
<dbReference type="PROSITE" id="PS00531">
    <property type="entry name" value="RNASE_T2_2"/>
    <property type="match status" value="1"/>
</dbReference>
<feature type="chain" id="PRO_5030700757" evidence="5">
    <location>
        <begin position="20"/>
        <end position="305"/>
    </location>
</feature>
<name>A0A7S0RVF5_9CHLO</name>
<evidence type="ECO:0000313" key="6">
    <source>
        <dbReference type="EMBL" id="CAD8687214.1"/>
    </source>
</evidence>
<dbReference type="PROSITE" id="PS51257">
    <property type="entry name" value="PROKAR_LIPOPROTEIN"/>
    <property type="match status" value="1"/>
</dbReference>
<reference evidence="6" key="1">
    <citation type="submission" date="2021-01" db="EMBL/GenBank/DDBJ databases">
        <authorList>
            <person name="Corre E."/>
            <person name="Pelletier E."/>
            <person name="Niang G."/>
            <person name="Scheremetjew M."/>
            <person name="Finn R."/>
            <person name="Kale V."/>
            <person name="Holt S."/>
            <person name="Cochrane G."/>
            <person name="Meng A."/>
            <person name="Brown T."/>
            <person name="Cohen L."/>
        </authorList>
    </citation>
    <scope>NUCLEOTIDE SEQUENCE</scope>
    <source>
        <strain evidence="6">CCMP722</strain>
    </source>
</reference>
<dbReference type="GO" id="GO:0005576">
    <property type="term" value="C:extracellular region"/>
    <property type="evidence" value="ECO:0007669"/>
    <property type="project" value="TreeGrafter"/>
</dbReference>
<sequence length="305" mass="34348">MNLRASFIVLFAFTGSCHGGRILVDVPANENVSAVSARPYEPWDYMMLVQQWPVELCEMSGRSHNCVLPPKGWTIHGLWPDYDPSKPHTARYPQYCDNTIKFTESKVADLETKLDSYWPNCFLDTPHTDLWKHEFEKHGTCAMESPKISDEHDYFSTALKLREEIDFGAMFEKAGIVPSASATYTLEQVVAAVKEEVGFEPWLECSHSRGKQGLWQVGLCIDKSTLSPIACDQQTLAKGTCSSRTPLRYLPMPARTDGEIVPQPDEQSAPALMQQRLRQIVGAAFANFQKVFSLPWLSNIRNMGP</sequence>
<dbReference type="InterPro" id="IPR018188">
    <property type="entry name" value="RNase_T2_His_AS_1"/>
</dbReference>
<evidence type="ECO:0000256" key="5">
    <source>
        <dbReference type="SAM" id="SignalP"/>
    </source>
</evidence>
<evidence type="ECO:0000256" key="1">
    <source>
        <dbReference type="ARBA" id="ARBA00007469"/>
    </source>
</evidence>
<dbReference type="InterPro" id="IPR033130">
    <property type="entry name" value="RNase_T2_His_AS_2"/>
</dbReference>
<dbReference type="InterPro" id="IPR033697">
    <property type="entry name" value="Ribonuclease_T2_eukaryotic"/>
</dbReference>
<gene>
    <name evidence="6" type="ORF">POBO1169_LOCUS18062</name>
</gene>
<evidence type="ECO:0000256" key="2">
    <source>
        <dbReference type="ARBA" id="ARBA00023157"/>
    </source>
</evidence>
<feature type="active site" evidence="3">
    <location>
        <position position="76"/>
    </location>
</feature>
<comment type="similarity">
    <text evidence="1 4">Belongs to the RNase T2 family.</text>
</comment>
<dbReference type="PANTHER" id="PTHR11240:SF22">
    <property type="entry name" value="RIBONUCLEASE T2"/>
    <property type="match status" value="1"/>
</dbReference>
<dbReference type="Pfam" id="PF00445">
    <property type="entry name" value="Ribonuclease_T2"/>
    <property type="match status" value="1"/>
</dbReference>
<dbReference type="AlphaFoldDB" id="A0A7S0RVF5"/>
<dbReference type="InterPro" id="IPR001568">
    <property type="entry name" value="RNase_T2-like"/>
</dbReference>
<evidence type="ECO:0000256" key="3">
    <source>
        <dbReference type="PIRSR" id="PIRSR633697-1"/>
    </source>
</evidence>
<organism evidence="6">
    <name type="scientific">Pyramimonas obovata</name>
    <dbReference type="NCBI Taxonomy" id="1411642"/>
    <lineage>
        <taxon>Eukaryota</taxon>
        <taxon>Viridiplantae</taxon>
        <taxon>Chlorophyta</taxon>
        <taxon>Pyramimonadophyceae</taxon>
        <taxon>Pyramimonadales</taxon>
        <taxon>Pyramimonadaceae</taxon>
        <taxon>Pyramimonas</taxon>
        <taxon>Pyramimonas incertae sedis</taxon>
    </lineage>
</organism>
<dbReference type="GO" id="GO:0006401">
    <property type="term" value="P:RNA catabolic process"/>
    <property type="evidence" value="ECO:0007669"/>
    <property type="project" value="TreeGrafter"/>
</dbReference>
<dbReference type="PROSITE" id="PS00530">
    <property type="entry name" value="RNASE_T2_1"/>
    <property type="match status" value="1"/>
</dbReference>
<proteinExistence type="inferred from homology"/>
<dbReference type="GO" id="GO:0003723">
    <property type="term" value="F:RNA binding"/>
    <property type="evidence" value="ECO:0007669"/>
    <property type="project" value="InterPro"/>
</dbReference>